<keyword evidence="8 12" id="KW-0630">Potassium</keyword>
<dbReference type="InterPro" id="IPR004772">
    <property type="entry name" value="TrkH"/>
</dbReference>
<dbReference type="PIRSF" id="PIRSF006247">
    <property type="entry name" value="TrkH"/>
    <property type="match status" value="1"/>
</dbReference>
<evidence type="ECO:0000313" key="15">
    <source>
        <dbReference type="Proteomes" id="UP000824124"/>
    </source>
</evidence>
<feature type="transmembrane region" description="Helical" evidence="13">
    <location>
        <begin position="271"/>
        <end position="290"/>
    </location>
</feature>
<organism evidence="14 15">
    <name type="scientific">Candidatus Avidehalobacter gallistercoris</name>
    <dbReference type="NCBI Taxonomy" id="2840694"/>
    <lineage>
        <taxon>Bacteria</taxon>
        <taxon>Bacillati</taxon>
        <taxon>Bacillota</taxon>
        <taxon>Clostridia</taxon>
        <taxon>Eubacteriales</taxon>
        <taxon>Peptococcaceae</taxon>
        <taxon>Peptococcaceae incertae sedis</taxon>
        <taxon>Candidatus Avidehalobacter</taxon>
    </lineage>
</organism>
<feature type="binding site" evidence="12">
    <location>
        <position position="111"/>
    </location>
    <ligand>
        <name>K(+)</name>
        <dbReference type="ChEBI" id="CHEBI:29103"/>
    </ligand>
</feature>
<feature type="transmembrane region" description="Helical" evidence="13">
    <location>
        <begin position="7"/>
        <end position="30"/>
    </location>
</feature>
<comment type="caution">
    <text evidence="14">The sequence shown here is derived from an EMBL/GenBank/DDBJ whole genome shotgun (WGS) entry which is preliminary data.</text>
</comment>
<evidence type="ECO:0000256" key="10">
    <source>
        <dbReference type="ARBA" id="ARBA00023065"/>
    </source>
</evidence>
<feature type="transmembrane region" description="Helical" evidence="13">
    <location>
        <begin position="69"/>
        <end position="91"/>
    </location>
</feature>
<dbReference type="GO" id="GO:0015379">
    <property type="term" value="F:potassium:chloride symporter activity"/>
    <property type="evidence" value="ECO:0007669"/>
    <property type="project" value="InterPro"/>
</dbReference>
<feature type="binding site" evidence="12">
    <location>
        <position position="434"/>
    </location>
    <ligand>
        <name>K(+)</name>
        <dbReference type="ChEBI" id="CHEBI:29103"/>
    </ligand>
</feature>
<feature type="transmembrane region" description="Helical" evidence="13">
    <location>
        <begin position="127"/>
        <end position="149"/>
    </location>
</feature>
<dbReference type="AlphaFoldDB" id="A0A9D1HKH2"/>
<feature type="transmembrane region" description="Helical" evidence="13">
    <location>
        <begin position="36"/>
        <end position="57"/>
    </location>
</feature>
<dbReference type="Pfam" id="PF02386">
    <property type="entry name" value="TrkH"/>
    <property type="match status" value="1"/>
</dbReference>
<evidence type="ECO:0000256" key="11">
    <source>
        <dbReference type="ARBA" id="ARBA00023136"/>
    </source>
</evidence>
<dbReference type="GO" id="GO:0046872">
    <property type="term" value="F:metal ion binding"/>
    <property type="evidence" value="ECO:0007669"/>
    <property type="project" value="UniProtKB-KW"/>
</dbReference>
<feature type="binding site" evidence="12">
    <location>
        <position position="218"/>
    </location>
    <ligand>
        <name>K(+)</name>
        <dbReference type="ChEBI" id="CHEBI:29103"/>
    </ligand>
</feature>
<feature type="transmembrane region" description="Helical" evidence="13">
    <location>
        <begin position="396"/>
        <end position="419"/>
    </location>
</feature>
<comment type="similarity">
    <text evidence="2">Belongs to the TrkH potassium transport family.</text>
</comment>
<dbReference type="PANTHER" id="PTHR32024">
    <property type="entry name" value="TRK SYSTEM POTASSIUM UPTAKE PROTEIN TRKG-RELATED"/>
    <property type="match status" value="1"/>
</dbReference>
<reference evidence="14" key="1">
    <citation type="submission" date="2020-10" db="EMBL/GenBank/DDBJ databases">
        <authorList>
            <person name="Gilroy R."/>
        </authorList>
    </citation>
    <scope>NUCLEOTIDE SEQUENCE</scope>
    <source>
        <strain evidence="14">2830</strain>
    </source>
</reference>
<keyword evidence="12" id="KW-0479">Metal-binding</keyword>
<keyword evidence="9 13" id="KW-1133">Transmembrane helix</keyword>
<dbReference type="PANTHER" id="PTHR32024:SF2">
    <property type="entry name" value="TRK SYSTEM POTASSIUM UPTAKE PROTEIN TRKG-RELATED"/>
    <property type="match status" value="1"/>
</dbReference>
<accession>A0A9D1HKH2</accession>
<comment type="subcellular location">
    <subcellularLocation>
        <location evidence="1">Cell inner membrane</location>
        <topology evidence="1">Multi-pass membrane protein</topology>
    </subcellularLocation>
</comment>
<evidence type="ECO:0000256" key="1">
    <source>
        <dbReference type="ARBA" id="ARBA00004429"/>
    </source>
</evidence>
<feature type="transmembrane region" description="Helical" evidence="13">
    <location>
        <begin position="235"/>
        <end position="259"/>
    </location>
</feature>
<keyword evidence="7 13" id="KW-0812">Transmembrane</keyword>
<feature type="binding site" evidence="12">
    <location>
        <position position="318"/>
    </location>
    <ligand>
        <name>K(+)</name>
        <dbReference type="ChEBI" id="CHEBI:29103"/>
    </ligand>
</feature>
<reference evidence="14" key="2">
    <citation type="journal article" date="2021" name="PeerJ">
        <title>Extensive microbial diversity within the chicken gut microbiome revealed by metagenomics and culture.</title>
        <authorList>
            <person name="Gilroy R."/>
            <person name="Ravi A."/>
            <person name="Getino M."/>
            <person name="Pursley I."/>
            <person name="Horton D.L."/>
            <person name="Alikhan N.F."/>
            <person name="Baker D."/>
            <person name="Gharbi K."/>
            <person name="Hall N."/>
            <person name="Watson M."/>
            <person name="Adriaenssens E.M."/>
            <person name="Foster-Nyarko E."/>
            <person name="Jarju S."/>
            <person name="Secka A."/>
            <person name="Antonio M."/>
            <person name="Oren A."/>
            <person name="Chaudhuri R.R."/>
            <person name="La Ragione R."/>
            <person name="Hildebrand F."/>
            <person name="Pallen M.J."/>
        </authorList>
    </citation>
    <scope>NUCLEOTIDE SEQUENCE</scope>
    <source>
        <strain evidence="14">2830</strain>
    </source>
</reference>
<dbReference type="EMBL" id="DVMH01000028">
    <property type="protein sequence ID" value="HIU10687.1"/>
    <property type="molecule type" value="Genomic_DNA"/>
</dbReference>
<evidence type="ECO:0000256" key="4">
    <source>
        <dbReference type="ARBA" id="ARBA00022475"/>
    </source>
</evidence>
<feature type="binding site" evidence="12">
    <location>
        <position position="110"/>
    </location>
    <ligand>
        <name>K(+)</name>
        <dbReference type="ChEBI" id="CHEBI:29103"/>
    </ligand>
</feature>
<name>A0A9D1HKH2_9FIRM</name>
<proteinExistence type="inferred from homology"/>
<keyword evidence="6" id="KW-0633">Potassium transport</keyword>
<evidence type="ECO:0000256" key="2">
    <source>
        <dbReference type="ARBA" id="ARBA00009137"/>
    </source>
</evidence>
<feature type="binding site" evidence="12">
    <location>
        <position position="317"/>
    </location>
    <ligand>
        <name>K(+)</name>
        <dbReference type="ChEBI" id="CHEBI:29103"/>
    </ligand>
</feature>
<feature type="transmembrane region" description="Helical" evidence="13">
    <location>
        <begin position="181"/>
        <end position="202"/>
    </location>
</feature>
<dbReference type="InterPro" id="IPR003445">
    <property type="entry name" value="Cat_transpt"/>
</dbReference>
<keyword evidence="11 13" id="KW-0472">Membrane</keyword>
<evidence type="ECO:0000256" key="7">
    <source>
        <dbReference type="ARBA" id="ARBA00022692"/>
    </source>
</evidence>
<evidence type="ECO:0000256" key="3">
    <source>
        <dbReference type="ARBA" id="ARBA00022448"/>
    </source>
</evidence>
<feature type="transmembrane region" description="Helical" evidence="13">
    <location>
        <begin position="327"/>
        <end position="347"/>
    </location>
</feature>
<evidence type="ECO:0000256" key="6">
    <source>
        <dbReference type="ARBA" id="ARBA00022538"/>
    </source>
</evidence>
<keyword evidence="10" id="KW-0406">Ion transport</keyword>
<evidence type="ECO:0000256" key="13">
    <source>
        <dbReference type="SAM" id="Phobius"/>
    </source>
</evidence>
<evidence type="ECO:0000313" key="14">
    <source>
        <dbReference type="EMBL" id="HIU10687.1"/>
    </source>
</evidence>
<dbReference type="GO" id="GO:0005886">
    <property type="term" value="C:plasma membrane"/>
    <property type="evidence" value="ECO:0007669"/>
    <property type="project" value="UniProtKB-SubCell"/>
</dbReference>
<feature type="binding site" evidence="12">
    <location>
        <position position="435"/>
    </location>
    <ligand>
        <name>K(+)</name>
        <dbReference type="ChEBI" id="CHEBI:29103"/>
    </ligand>
</feature>
<keyword evidence="4" id="KW-1003">Cell membrane</keyword>
<protein>
    <submittedName>
        <fullName evidence="14">TrkH family potassium uptake protein</fullName>
    </submittedName>
</protein>
<evidence type="ECO:0000256" key="9">
    <source>
        <dbReference type="ARBA" id="ARBA00022989"/>
    </source>
</evidence>
<evidence type="ECO:0000256" key="5">
    <source>
        <dbReference type="ARBA" id="ARBA00022519"/>
    </source>
</evidence>
<keyword evidence="3" id="KW-0813">Transport</keyword>
<evidence type="ECO:0000256" key="8">
    <source>
        <dbReference type="ARBA" id="ARBA00022958"/>
    </source>
</evidence>
<keyword evidence="5" id="KW-0997">Cell inner membrane</keyword>
<feature type="transmembrane region" description="Helical" evidence="13">
    <location>
        <begin position="457"/>
        <end position="477"/>
    </location>
</feature>
<gene>
    <name evidence="14" type="ORF">IAB00_05550</name>
</gene>
<sequence length="484" mass="53212">MRFGVVLYNLGKISLVLAVAIILPEIYAVIYGESDFWALFYSQLIMLVVGGGLMIGCRKKRKLTLRYREGFAIATFGWLLAATLGAIPYILSNSCPPVDAWMESMSGFTTTGASILPDLEALPRGILIWRGLTHWLGGIGIVVLLLAVVSGSSGSKMYKAEAPGNSLIDKMVSKTGDTAKILCFVYLAMSISCLLLLMLAGMNFMDALCHTFGSVSTGGFSSHNTSMSFYDNNPAAQWVIIVFMIMAGANFAYYYLSLVKRRNYFLRSEEFRIYILIIVGATLAVVASLIHNGIYPDKSLEYIIRQAMFQVVTIMTTTGFYSADYELWPPFCRVLLFCLFFIGGCAGSTSGSMKVSRIIVGVKSCAAACDKALQPKLVTAVKLDKKALSSNTLNQVMVFIVMYMFLLLLGALVLGWQGLSPFESFSVTMASLGNVGPAFETYGPTCNYIGLTDFSKIFLAFYMMIGRLELMTVLVLFTRGFWRK</sequence>
<dbReference type="Proteomes" id="UP000824124">
    <property type="component" value="Unassembled WGS sequence"/>
</dbReference>
<evidence type="ECO:0000256" key="12">
    <source>
        <dbReference type="PIRSR" id="PIRSR006247-1"/>
    </source>
</evidence>